<evidence type="ECO:0000256" key="9">
    <source>
        <dbReference type="ARBA" id="ARBA00022989"/>
    </source>
</evidence>
<evidence type="ECO:0000256" key="8">
    <source>
        <dbReference type="ARBA" id="ARBA00022840"/>
    </source>
</evidence>
<dbReference type="SUPFAM" id="SSF103190">
    <property type="entry name" value="Sensory domain-like"/>
    <property type="match status" value="1"/>
</dbReference>
<dbReference type="EMBL" id="PKGZ01000002">
    <property type="protein sequence ID" value="PKY91684.1"/>
    <property type="molecule type" value="Genomic_DNA"/>
</dbReference>
<evidence type="ECO:0000313" key="16">
    <source>
        <dbReference type="Proteomes" id="UP000234775"/>
    </source>
</evidence>
<protein>
    <submittedName>
        <fullName evidence="15">Uncharacterized protein</fullName>
    </submittedName>
</protein>
<evidence type="ECO:0000256" key="5">
    <source>
        <dbReference type="ARBA" id="ARBA00022692"/>
    </source>
</evidence>
<evidence type="ECO:0000259" key="13">
    <source>
        <dbReference type="Pfam" id="PF14689"/>
    </source>
</evidence>
<dbReference type="GO" id="GO:0000155">
    <property type="term" value="F:phosphorelay sensor kinase activity"/>
    <property type="evidence" value="ECO:0007669"/>
    <property type="project" value="InterPro"/>
</dbReference>
<feature type="domain" description="Single cache" evidence="14">
    <location>
        <begin position="59"/>
        <end position="189"/>
    </location>
</feature>
<dbReference type="OrthoDB" id="9792686at2"/>
<dbReference type="InterPro" id="IPR033463">
    <property type="entry name" value="sCache_3"/>
</dbReference>
<dbReference type="SUPFAM" id="SSF55890">
    <property type="entry name" value="Sporulation response regulatory protein Spo0B"/>
    <property type="match status" value="1"/>
</dbReference>
<keyword evidence="8" id="KW-0067">ATP-binding</keyword>
<dbReference type="InterPro" id="IPR016120">
    <property type="entry name" value="Sig_transdc_His_kin_SpoOB"/>
</dbReference>
<keyword evidence="2" id="KW-1003">Cell membrane</keyword>
<keyword evidence="9 12" id="KW-1133">Transmembrane helix</keyword>
<dbReference type="GO" id="GO:0005886">
    <property type="term" value="C:plasma membrane"/>
    <property type="evidence" value="ECO:0007669"/>
    <property type="project" value="UniProtKB-SubCell"/>
</dbReference>
<proteinExistence type="predicted"/>
<dbReference type="InterPro" id="IPR039506">
    <property type="entry name" value="SPOB_a"/>
</dbReference>
<keyword evidence="4" id="KW-0808">Transferase</keyword>
<dbReference type="Gene3D" id="1.10.287.130">
    <property type="match status" value="1"/>
</dbReference>
<dbReference type="InterPro" id="IPR029151">
    <property type="entry name" value="Sensor-like_sf"/>
</dbReference>
<name>A0A2I1K7R3_9LACT</name>
<dbReference type="Gene3D" id="3.30.450.20">
    <property type="entry name" value="PAS domain"/>
    <property type="match status" value="2"/>
</dbReference>
<evidence type="ECO:0000256" key="3">
    <source>
        <dbReference type="ARBA" id="ARBA00022553"/>
    </source>
</evidence>
<evidence type="ECO:0000256" key="12">
    <source>
        <dbReference type="SAM" id="Phobius"/>
    </source>
</evidence>
<dbReference type="AlphaFoldDB" id="A0A2I1K7R3"/>
<dbReference type="Proteomes" id="UP000234775">
    <property type="component" value="Unassembled WGS sequence"/>
</dbReference>
<evidence type="ECO:0000256" key="2">
    <source>
        <dbReference type="ARBA" id="ARBA00022475"/>
    </source>
</evidence>
<feature type="transmembrane region" description="Helical" evidence="12">
    <location>
        <begin position="199"/>
        <end position="221"/>
    </location>
</feature>
<dbReference type="GO" id="GO:0005524">
    <property type="term" value="F:ATP binding"/>
    <property type="evidence" value="ECO:0007669"/>
    <property type="project" value="UniProtKB-KW"/>
</dbReference>
<feature type="transmembrane region" description="Helical" evidence="12">
    <location>
        <begin position="31"/>
        <end position="51"/>
    </location>
</feature>
<evidence type="ECO:0000256" key="10">
    <source>
        <dbReference type="ARBA" id="ARBA00023012"/>
    </source>
</evidence>
<keyword evidence="5 12" id="KW-0812">Transmembrane</keyword>
<comment type="caution">
    <text evidence="15">The sequence shown here is derived from an EMBL/GenBank/DDBJ whole genome shotgun (WGS) entry which is preliminary data.</text>
</comment>
<gene>
    <name evidence="15" type="ORF">CYJ27_03140</name>
</gene>
<evidence type="ECO:0000313" key="15">
    <source>
        <dbReference type="EMBL" id="PKY91684.1"/>
    </source>
</evidence>
<evidence type="ECO:0000256" key="6">
    <source>
        <dbReference type="ARBA" id="ARBA00022741"/>
    </source>
</evidence>
<keyword evidence="6" id="KW-0547">Nucleotide-binding</keyword>
<keyword evidence="11 12" id="KW-0472">Membrane</keyword>
<keyword evidence="3" id="KW-0597">Phosphoprotein</keyword>
<sequence>MIGLNFLVLGMDSIKELWMNKLKKLWEKQRLLIKLIIMSLTLVVLTLLIMYGTMISMTKNRVIHDYGEQILNIGHEVAADPRVIEAVESGHTSSEIQNYASKEEERFQLDYLVIILKNSTRLTHPNKELIGGHFQGENDQNRALDQGESYYHTGNGPLGRSLRGFVPIYNKQNEVIGAISLGIMSPNLKRFIDRTNHSLAVSLVFSLLIGSFLSFLLAVSLKKQMLGMEPQEIAKVLEERNAMFRKTRDPIILVDTKGYIEYMNETAQAVWPFANGKCIDEILKKINIHQVDQLQLVESRVVYRSYVASLTAVKNGKQLRGYLIILRDTSELKTLVQQLDNSEYFAKQLAEQNHEFMNKLHVIYGLADFERIEELKRYLEQLSQTEFCLNQIMPLLINNSVLAGHLLIHQANRLIYEEISVETEVPEPTNYQETSSWLEEMHFFEDWYQEKRSKTSRASLSLDYQEGELITDIWLDGLDELQIESAESSFVNRRYWQEDQVIEPTVHLRLNIKYGG</sequence>
<evidence type="ECO:0000256" key="4">
    <source>
        <dbReference type="ARBA" id="ARBA00022679"/>
    </source>
</evidence>
<keyword evidence="10" id="KW-0902">Two-component regulatory system</keyword>
<reference evidence="15 16" key="1">
    <citation type="submission" date="2017-12" db="EMBL/GenBank/DDBJ databases">
        <title>Phylogenetic diversity of female urinary microbiome.</title>
        <authorList>
            <person name="Thomas-White K."/>
            <person name="Wolfe A.J."/>
        </authorList>
    </citation>
    <scope>NUCLEOTIDE SEQUENCE [LARGE SCALE GENOMIC DNA]</scope>
    <source>
        <strain evidence="15 16">UMB0844</strain>
    </source>
</reference>
<dbReference type="Pfam" id="PF14689">
    <property type="entry name" value="SPOB_a"/>
    <property type="match status" value="1"/>
</dbReference>
<keyword evidence="7" id="KW-0418">Kinase</keyword>
<comment type="subcellular location">
    <subcellularLocation>
        <location evidence="1">Cell membrane</location>
        <topology evidence="1">Multi-pass membrane protein</topology>
    </subcellularLocation>
</comment>
<evidence type="ECO:0000256" key="7">
    <source>
        <dbReference type="ARBA" id="ARBA00022777"/>
    </source>
</evidence>
<accession>A0A2I1K7R3</accession>
<organism evidence="15 16">
    <name type="scientific">Aerococcus christensenii</name>
    <dbReference type="NCBI Taxonomy" id="87541"/>
    <lineage>
        <taxon>Bacteria</taxon>
        <taxon>Bacillati</taxon>
        <taxon>Bacillota</taxon>
        <taxon>Bacilli</taxon>
        <taxon>Lactobacillales</taxon>
        <taxon>Aerococcaceae</taxon>
        <taxon>Aerococcus</taxon>
    </lineage>
</organism>
<feature type="domain" description="SpoOB alpha-helical" evidence="13">
    <location>
        <begin position="338"/>
        <end position="384"/>
    </location>
</feature>
<keyword evidence="16" id="KW-1185">Reference proteome</keyword>
<evidence type="ECO:0000259" key="14">
    <source>
        <dbReference type="Pfam" id="PF17203"/>
    </source>
</evidence>
<dbReference type="Pfam" id="PF17203">
    <property type="entry name" value="sCache_3_2"/>
    <property type="match status" value="1"/>
</dbReference>
<evidence type="ECO:0000256" key="1">
    <source>
        <dbReference type="ARBA" id="ARBA00004651"/>
    </source>
</evidence>
<evidence type="ECO:0000256" key="11">
    <source>
        <dbReference type="ARBA" id="ARBA00023136"/>
    </source>
</evidence>